<dbReference type="Proteomes" id="UP000199662">
    <property type="component" value="Unassembled WGS sequence"/>
</dbReference>
<name>A0A1H7CJK6_9FIRM</name>
<evidence type="ECO:0000313" key="1">
    <source>
        <dbReference type="EMBL" id="SEJ89849.1"/>
    </source>
</evidence>
<gene>
    <name evidence="1" type="ORF">SAMN05660742_12273</name>
</gene>
<sequence>MVDHLRQEYNYIEEMMIVKNSEKGTLSAIEENILKFNNSKLSKIMKVGVEVIGIPVVNMMLSELVGGIERRKLLEFQQIWNENNLDVELDENNKSQVELVEHAILKSIRCSKEGQIRKIIAILKGSFEGNIISVNDAEDLINIVSELSENEAKCLVEVYNVFGKMPEPTKVNEEKGIKDYGRGTIHGVSENQRVFLLNRLAGKGLVREKTGASFGYAGGTFLSTAMGETLFNSIDSIILK</sequence>
<dbReference type="AlphaFoldDB" id="A0A1H7CJK6"/>
<reference evidence="2" key="1">
    <citation type="submission" date="2016-10" db="EMBL/GenBank/DDBJ databases">
        <authorList>
            <person name="Varghese N."/>
            <person name="Submissions S."/>
        </authorList>
    </citation>
    <scope>NUCLEOTIDE SEQUENCE [LARGE SCALE GENOMIC DNA]</scope>
    <source>
        <strain evidence="2">DSM 2179</strain>
    </source>
</reference>
<keyword evidence="2" id="KW-1185">Reference proteome</keyword>
<protein>
    <submittedName>
        <fullName evidence="1">Uncharacterized protein</fullName>
    </submittedName>
</protein>
<accession>A0A1H7CJK6</accession>
<evidence type="ECO:0000313" key="2">
    <source>
        <dbReference type="Proteomes" id="UP000199662"/>
    </source>
</evidence>
<dbReference type="EMBL" id="FNZK01000022">
    <property type="protein sequence ID" value="SEJ89849.1"/>
    <property type="molecule type" value="Genomic_DNA"/>
</dbReference>
<proteinExistence type="predicted"/>
<organism evidence="1 2">
    <name type="scientific">Propionispira arboris</name>
    <dbReference type="NCBI Taxonomy" id="84035"/>
    <lineage>
        <taxon>Bacteria</taxon>
        <taxon>Bacillati</taxon>
        <taxon>Bacillota</taxon>
        <taxon>Negativicutes</taxon>
        <taxon>Selenomonadales</taxon>
        <taxon>Selenomonadaceae</taxon>
        <taxon>Propionispira</taxon>
    </lineage>
</organism>